<reference evidence="3" key="1">
    <citation type="submission" date="2012-11" db="EMBL/GenBank/DDBJ databases">
        <authorList>
            <person name="Lucero-Rivera Y.E."/>
            <person name="Tovar-Ramirez D."/>
        </authorList>
    </citation>
    <scope>NUCLEOTIDE SEQUENCE</scope>
    <source>
        <tissue evidence="3">Salivary gland</tissue>
    </source>
</reference>
<dbReference type="PANTHER" id="PTHR12844">
    <property type="entry name" value="CONNECTOR ENCHANCER OF KINASE SUPPRESSOR OF RAS"/>
    <property type="match status" value="1"/>
</dbReference>
<evidence type="ECO:0000259" key="2">
    <source>
        <dbReference type="PROSITE" id="PS50003"/>
    </source>
</evidence>
<feature type="compositionally biased region" description="Low complexity" evidence="1">
    <location>
        <begin position="584"/>
        <end position="633"/>
    </location>
</feature>
<proteinExistence type="evidence at transcript level"/>
<dbReference type="InterPro" id="IPR051566">
    <property type="entry name" value="CNKSR"/>
</dbReference>
<dbReference type="PROSITE" id="PS50003">
    <property type="entry name" value="PH_DOMAIN"/>
    <property type="match status" value="1"/>
</dbReference>
<dbReference type="AlphaFoldDB" id="L7M006"/>
<dbReference type="EMBL" id="GACK01007857">
    <property type="protein sequence ID" value="JAA57177.1"/>
    <property type="molecule type" value="mRNA"/>
</dbReference>
<name>L7M006_RHIPC</name>
<accession>L7M006</accession>
<dbReference type="Gene3D" id="2.30.29.30">
    <property type="entry name" value="Pleckstrin-homology domain (PH domain)/Phosphotyrosine-binding domain (PTB)"/>
    <property type="match status" value="1"/>
</dbReference>
<dbReference type="Pfam" id="PF00169">
    <property type="entry name" value="PH"/>
    <property type="match status" value="1"/>
</dbReference>
<dbReference type="SMART" id="SM00233">
    <property type="entry name" value="PH"/>
    <property type="match status" value="1"/>
</dbReference>
<dbReference type="SUPFAM" id="SSF50729">
    <property type="entry name" value="PH domain-like"/>
    <property type="match status" value="1"/>
</dbReference>
<feature type="compositionally biased region" description="Low complexity" evidence="1">
    <location>
        <begin position="686"/>
        <end position="695"/>
    </location>
</feature>
<feature type="compositionally biased region" description="Low complexity" evidence="1">
    <location>
        <begin position="433"/>
        <end position="448"/>
    </location>
</feature>
<sequence length="745" mass="79239">MAALPPWRRRWVLLRGPQLFLYATPQDQKAECLLYVPGFVVSLAPDCKSKNCAFKLSNSKNTFYFATESQADTSRWLTKLQQAAKLFPNYSGPCVWASDSDEDAVLDSAVFKPASSSSSFASHKISLVPSPLDRPRQPSPKPMPRTIFLRSTVAPPQLTDRSATLSPRRTTGEPPTTSASISSLPRNCESSKSLPAAPCPSPLELSSECSDSSTCSLTAKQRLSGAWDRYSDVLGVVVQPAKRDFSTPKSKPPTGLYMNVSFKHNSSAKEPSTPAGTSVPPPSESILGANTGNSARLPTLAPPSPVPSRAVQRRPSDSAKLSRSKTADSFPQMQTPKGETLLDREYNRVFKKSPSASSSPDPAALSDSPATSPVPLPVLTNSLMPRCATSQEIKDLYTNRRNSWRGSQQELMIPLSSVGSSDLGSPLEGCVQSPDYSYRDYSSPDYPSQRPDVIPSQYHQGRSRPPHPEEEGTDPWVPRGVPSPSQGVERAPRVEKLSSSSFLRAGSAPASACCQAAPSPTPTKTSSRFFHSPKFLKKFASSTREGLSNILRSPRLERKKLSAERDMYGSPKLSRSAGVRLLKSSASASAVSSSPAEVPEESSPSPLTHKSGSSSSLNSSTSAGSFVTSSSSSHCYAEVFAPPGSAPLARPETPETPRARPTMGVSMLRGKRRTSSSAAGSEERSFSPCSFASSAGGSGSGAPWARDDGSVFGEETSPGGGDAFQFGHGTDGSPESALGSGSERE</sequence>
<dbReference type="InterPro" id="IPR011993">
    <property type="entry name" value="PH-like_dom_sf"/>
</dbReference>
<dbReference type="InterPro" id="IPR001849">
    <property type="entry name" value="PH_domain"/>
</dbReference>
<organism evidence="3">
    <name type="scientific">Rhipicephalus pulchellus</name>
    <name type="common">Yellow backed tick</name>
    <name type="synonym">Dermacentor pulchellus</name>
    <dbReference type="NCBI Taxonomy" id="72859"/>
    <lineage>
        <taxon>Eukaryota</taxon>
        <taxon>Metazoa</taxon>
        <taxon>Ecdysozoa</taxon>
        <taxon>Arthropoda</taxon>
        <taxon>Chelicerata</taxon>
        <taxon>Arachnida</taxon>
        <taxon>Acari</taxon>
        <taxon>Parasitiformes</taxon>
        <taxon>Ixodida</taxon>
        <taxon>Ixodoidea</taxon>
        <taxon>Ixodidae</taxon>
        <taxon>Rhipicephalinae</taxon>
        <taxon>Rhipicephalus</taxon>
        <taxon>Rhipicephalus</taxon>
    </lineage>
</organism>
<reference evidence="3" key="2">
    <citation type="journal article" date="2015" name="J. Proteomics">
        <title>Sexual differences in the sialomes of the zebra tick, Rhipicephalus pulchellus.</title>
        <authorList>
            <person name="Tan A.W."/>
            <person name="Francischetti I.M."/>
            <person name="Slovak M."/>
            <person name="Kini R.M."/>
            <person name="Ribeiro J.M."/>
        </authorList>
    </citation>
    <scope>NUCLEOTIDE SEQUENCE</scope>
    <source>
        <tissue evidence="3">Salivary gland</tissue>
    </source>
</reference>
<feature type="compositionally biased region" description="Polar residues" evidence="1">
    <location>
        <begin position="159"/>
        <end position="185"/>
    </location>
</feature>
<feature type="region of interest" description="Disordered" evidence="1">
    <location>
        <begin position="541"/>
        <end position="745"/>
    </location>
</feature>
<protein>
    <submittedName>
        <fullName evidence="3">Putative gpi-anchored cell surface glycoprotein flocculin</fullName>
    </submittedName>
</protein>
<evidence type="ECO:0000313" key="3">
    <source>
        <dbReference type="EMBL" id="JAA57177.1"/>
    </source>
</evidence>
<feature type="compositionally biased region" description="Polar residues" evidence="1">
    <location>
        <begin position="264"/>
        <end position="276"/>
    </location>
</feature>
<evidence type="ECO:0000256" key="1">
    <source>
        <dbReference type="SAM" id="MobiDB-lite"/>
    </source>
</evidence>
<feature type="compositionally biased region" description="Polar residues" evidence="1">
    <location>
        <begin position="327"/>
        <end position="337"/>
    </location>
</feature>
<feature type="compositionally biased region" description="Basic and acidic residues" evidence="1">
    <location>
        <begin position="554"/>
        <end position="567"/>
    </location>
</feature>
<feature type="region of interest" description="Disordered" evidence="1">
    <location>
        <begin position="417"/>
        <end position="501"/>
    </location>
</feature>
<feature type="region of interest" description="Disordered" evidence="1">
    <location>
        <begin position="264"/>
        <end position="372"/>
    </location>
</feature>
<feature type="compositionally biased region" description="Low complexity" evidence="1">
    <location>
        <begin position="190"/>
        <end position="212"/>
    </location>
</feature>
<feature type="domain" description="PH" evidence="2">
    <location>
        <begin position="1"/>
        <end position="85"/>
    </location>
</feature>
<feature type="region of interest" description="Disordered" evidence="1">
    <location>
        <begin position="128"/>
        <end position="212"/>
    </location>
</feature>
<dbReference type="PANTHER" id="PTHR12844:SF42">
    <property type="entry name" value="CONNECTOR ENHANCER OF KSR PROTEIN CNK"/>
    <property type="match status" value="1"/>
</dbReference>
<feature type="compositionally biased region" description="Low complexity" evidence="1">
    <location>
        <begin position="353"/>
        <end position="372"/>
    </location>
</feature>